<keyword evidence="8" id="KW-1185">Reference proteome</keyword>
<organism evidence="7 8">
    <name type="scientific">Turnera subulata</name>
    <dbReference type="NCBI Taxonomy" id="218843"/>
    <lineage>
        <taxon>Eukaryota</taxon>
        <taxon>Viridiplantae</taxon>
        <taxon>Streptophyta</taxon>
        <taxon>Embryophyta</taxon>
        <taxon>Tracheophyta</taxon>
        <taxon>Spermatophyta</taxon>
        <taxon>Magnoliopsida</taxon>
        <taxon>eudicotyledons</taxon>
        <taxon>Gunneridae</taxon>
        <taxon>Pentapetalae</taxon>
        <taxon>rosids</taxon>
        <taxon>fabids</taxon>
        <taxon>Malpighiales</taxon>
        <taxon>Passifloraceae</taxon>
        <taxon>Turnera</taxon>
    </lineage>
</organism>
<protein>
    <recommendedName>
        <fullName evidence="6">S-protein homolog</fullName>
    </recommendedName>
</protein>
<dbReference type="EMBL" id="JAKUCV010007198">
    <property type="protein sequence ID" value="KAJ4824387.1"/>
    <property type="molecule type" value="Genomic_DNA"/>
</dbReference>
<comment type="caution">
    <text evidence="7">The sequence shown here is derived from an EMBL/GenBank/DDBJ whole genome shotgun (WGS) entry which is preliminary data.</text>
</comment>
<reference evidence="7" key="1">
    <citation type="submission" date="2022-02" db="EMBL/GenBank/DDBJ databases">
        <authorList>
            <person name="Henning P.M."/>
            <person name="McCubbin A.G."/>
            <person name="Shore J.S."/>
        </authorList>
    </citation>
    <scope>NUCLEOTIDE SEQUENCE</scope>
    <source>
        <strain evidence="7">F60SS</strain>
        <tissue evidence="7">Leaves</tissue>
    </source>
</reference>
<dbReference type="Proteomes" id="UP001141552">
    <property type="component" value="Unassembled WGS sequence"/>
</dbReference>
<proteinExistence type="inferred from homology"/>
<dbReference type="GO" id="GO:0060320">
    <property type="term" value="P:rejection of self pollen"/>
    <property type="evidence" value="ECO:0007669"/>
    <property type="project" value="UniProtKB-KW"/>
</dbReference>
<dbReference type="PANTHER" id="PTHR31232:SF149">
    <property type="entry name" value="S-PROTEIN HOMOLOG"/>
    <property type="match status" value="1"/>
</dbReference>
<name>A0A9Q0J1D1_9ROSI</name>
<evidence type="ECO:0000256" key="1">
    <source>
        <dbReference type="ARBA" id="ARBA00004613"/>
    </source>
</evidence>
<dbReference type="GO" id="GO:0005576">
    <property type="term" value="C:extracellular region"/>
    <property type="evidence" value="ECO:0007669"/>
    <property type="project" value="UniProtKB-SubCell"/>
</dbReference>
<dbReference type="PANTHER" id="PTHR31232">
    <property type="match status" value="1"/>
</dbReference>
<gene>
    <name evidence="7" type="ORF">Tsubulata_026331</name>
</gene>
<keyword evidence="3 6" id="KW-0713">Self-incompatibility</keyword>
<keyword evidence="4 6" id="KW-0964">Secreted</keyword>
<dbReference type="AlphaFoldDB" id="A0A9Q0J1D1"/>
<evidence type="ECO:0000313" key="7">
    <source>
        <dbReference type="EMBL" id="KAJ4824387.1"/>
    </source>
</evidence>
<evidence type="ECO:0000256" key="2">
    <source>
        <dbReference type="ARBA" id="ARBA00005581"/>
    </source>
</evidence>
<evidence type="ECO:0000256" key="4">
    <source>
        <dbReference type="ARBA" id="ARBA00022525"/>
    </source>
</evidence>
<accession>A0A9Q0J1D1</accession>
<evidence type="ECO:0000256" key="6">
    <source>
        <dbReference type="RuleBase" id="RU367044"/>
    </source>
</evidence>
<comment type="subcellular location">
    <subcellularLocation>
        <location evidence="1 6">Secreted</location>
    </subcellularLocation>
</comment>
<reference evidence="7" key="2">
    <citation type="journal article" date="2023" name="Plants (Basel)">
        <title>Annotation of the Turnera subulata (Passifloraceae) Draft Genome Reveals the S-Locus Evolved after the Divergence of Turneroideae from Passifloroideae in a Stepwise Manner.</title>
        <authorList>
            <person name="Henning P.M."/>
            <person name="Roalson E.H."/>
            <person name="Mir W."/>
            <person name="McCubbin A.G."/>
            <person name="Shore J.S."/>
        </authorList>
    </citation>
    <scope>NUCLEOTIDE SEQUENCE</scope>
    <source>
        <strain evidence="7">F60SS</strain>
    </source>
</reference>
<comment type="similarity">
    <text evidence="2 6">Belongs to the plant self-incompatibility (S1) protein family.</text>
</comment>
<sequence>MCATKCSAKTKVRVVNKLEDRQDLHLHCKSKDDDLGPQVVTPDGIWTFSFDPNFWGTTQFFCRFWWNGESHWFDIYRASRHDPPLCPDENIIWEVKKTGPCFITCFKKKPELCDPWKS</sequence>
<evidence type="ECO:0000256" key="5">
    <source>
        <dbReference type="ARBA" id="ARBA00022729"/>
    </source>
</evidence>
<dbReference type="InterPro" id="IPR010264">
    <property type="entry name" value="Self-incomp_S1"/>
</dbReference>
<evidence type="ECO:0000313" key="8">
    <source>
        <dbReference type="Proteomes" id="UP001141552"/>
    </source>
</evidence>
<dbReference type="Pfam" id="PF05938">
    <property type="entry name" value="Self-incomp_S1"/>
    <property type="match status" value="1"/>
</dbReference>
<keyword evidence="5" id="KW-0732">Signal</keyword>
<evidence type="ECO:0000256" key="3">
    <source>
        <dbReference type="ARBA" id="ARBA00022471"/>
    </source>
</evidence>
<dbReference type="OrthoDB" id="1096418at2759"/>